<evidence type="ECO:0000313" key="3">
    <source>
        <dbReference type="Proteomes" id="UP000807469"/>
    </source>
</evidence>
<dbReference type="OrthoDB" id="10068793at2759"/>
<name>A0A9P6CWH2_9AGAR</name>
<dbReference type="Pfam" id="PF13600">
    <property type="entry name" value="DUF4140"/>
    <property type="match status" value="1"/>
</dbReference>
<dbReference type="AlphaFoldDB" id="A0A9P6CWH2"/>
<reference evidence="2" key="1">
    <citation type="submission" date="2020-11" db="EMBL/GenBank/DDBJ databases">
        <authorList>
            <consortium name="DOE Joint Genome Institute"/>
            <person name="Ahrendt S."/>
            <person name="Riley R."/>
            <person name="Andreopoulos W."/>
            <person name="Labutti K."/>
            <person name="Pangilinan J."/>
            <person name="Ruiz-Duenas F.J."/>
            <person name="Barrasa J.M."/>
            <person name="Sanchez-Garcia M."/>
            <person name="Camarero S."/>
            <person name="Miyauchi S."/>
            <person name="Serrano A."/>
            <person name="Linde D."/>
            <person name="Babiker R."/>
            <person name="Drula E."/>
            <person name="Ayuso-Fernandez I."/>
            <person name="Pacheco R."/>
            <person name="Padilla G."/>
            <person name="Ferreira P."/>
            <person name="Barriuso J."/>
            <person name="Kellner H."/>
            <person name="Castanera R."/>
            <person name="Alfaro M."/>
            <person name="Ramirez L."/>
            <person name="Pisabarro A.G."/>
            <person name="Kuo A."/>
            <person name="Tritt A."/>
            <person name="Lipzen A."/>
            <person name="He G."/>
            <person name="Yan M."/>
            <person name="Ng V."/>
            <person name="Cullen D."/>
            <person name="Martin F."/>
            <person name="Rosso M.-N."/>
            <person name="Henrissat B."/>
            <person name="Hibbett D."/>
            <person name="Martinez A.T."/>
            <person name="Grigoriev I.V."/>
        </authorList>
    </citation>
    <scope>NUCLEOTIDE SEQUENCE</scope>
    <source>
        <strain evidence="2">CIRM-BRFM 674</strain>
    </source>
</reference>
<gene>
    <name evidence="2" type="ORF">BDN70DRAFT_936528</name>
</gene>
<dbReference type="EMBL" id="MU155371">
    <property type="protein sequence ID" value="KAF9474593.1"/>
    <property type="molecule type" value="Genomic_DNA"/>
</dbReference>
<organism evidence="2 3">
    <name type="scientific">Pholiota conissans</name>
    <dbReference type="NCBI Taxonomy" id="109636"/>
    <lineage>
        <taxon>Eukaryota</taxon>
        <taxon>Fungi</taxon>
        <taxon>Dikarya</taxon>
        <taxon>Basidiomycota</taxon>
        <taxon>Agaricomycotina</taxon>
        <taxon>Agaricomycetes</taxon>
        <taxon>Agaricomycetidae</taxon>
        <taxon>Agaricales</taxon>
        <taxon>Agaricineae</taxon>
        <taxon>Strophariaceae</taxon>
        <taxon>Pholiota</taxon>
    </lineage>
</organism>
<dbReference type="PANTHER" id="PTHR31005:SF8">
    <property type="entry name" value="DUF4139 DOMAIN-CONTAINING PROTEIN"/>
    <property type="match status" value="1"/>
</dbReference>
<sequence>MLRSAVNVVELLAAKDSKVTHVSLYTGLAEVACVCRASMNTGSNTVVISGLPNVLDDSIKVEGCGPCVIHEVSVSEIPEQIPKISSPTHENLFKQKVRLEKSFKRCNKSIGTVGAYQNSLGTQNVSPSDIGPTTKLVDSISEMLDTELLDFEDRLEATDKDIEKERPRSSKPREMNGWASVFLPQLLQSLPAKFTLIYSVNDVSWSPTYDIYVDMGTMARPILVIYKASIIQNTVEVRGTISSSRFYQRLKIFRNGTIFPLRWNPRRLFLVYPLLELAPWTLSVYTAPIPQSIISKKKYKGSPFGQSADGGGGERRLRRAKNAFKSEYNDEDEDEQLMATRTLLVSSKGNMNATFSVPGLITVPLMECPIPSSSVALIMLFGSSTTRFLKRPSIPASQAIPRPIRLTNAPVTNTKSIAIENLKILGQIPVSDTTVVAVDPSIHL</sequence>
<accession>A0A9P6CWH2</accession>
<proteinExistence type="predicted"/>
<feature type="domain" description="DUF4140" evidence="1">
    <location>
        <begin position="22"/>
        <end position="111"/>
    </location>
</feature>
<keyword evidence="3" id="KW-1185">Reference proteome</keyword>
<dbReference type="InterPro" id="IPR011935">
    <property type="entry name" value="CHP02231"/>
</dbReference>
<dbReference type="PANTHER" id="PTHR31005">
    <property type="entry name" value="DUF4139 DOMAIN-CONTAINING PROTEIN"/>
    <property type="match status" value="1"/>
</dbReference>
<dbReference type="Proteomes" id="UP000807469">
    <property type="component" value="Unassembled WGS sequence"/>
</dbReference>
<evidence type="ECO:0000313" key="2">
    <source>
        <dbReference type="EMBL" id="KAF9474593.1"/>
    </source>
</evidence>
<dbReference type="InterPro" id="IPR025554">
    <property type="entry name" value="DUF4140"/>
</dbReference>
<protein>
    <recommendedName>
        <fullName evidence="1">DUF4140 domain-containing protein</fullName>
    </recommendedName>
</protein>
<comment type="caution">
    <text evidence="2">The sequence shown here is derived from an EMBL/GenBank/DDBJ whole genome shotgun (WGS) entry which is preliminary data.</text>
</comment>
<evidence type="ECO:0000259" key="1">
    <source>
        <dbReference type="Pfam" id="PF13600"/>
    </source>
</evidence>